<organism evidence="6">
    <name type="scientific">Phytophthora agathidicida</name>
    <dbReference type="NCBI Taxonomy" id="1642459"/>
    <lineage>
        <taxon>Eukaryota</taxon>
        <taxon>Sar</taxon>
        <taxon>Stramenopiles</taxon>
        <taxon>Oomycota</taxon>
        <taxon>Peronosporomycetes</taxon>
        <taxon>Peronosporales</taxon>
        <taxon>Peronosporaceae</taxon>
        <taxon>Phytophthora</taxon>
    </lineage>
</organism>
<accession>A0A7G4WI40</accession>
<dbReference type="GO" id="GO:0005576">
    <property type="term" value="C:extracellular region"/>
    <property type="evidence" value="ECO:0007669"/>
    <property type="project" value="UniProtKB-SubCell"/>
</dbReference>
<keyword evidence="3 5" id="KW-0964">Secreted</keyword>
<evidence type="ECO:0000256" key="3">
    <source>
        <dbReference type="ARBA" id="ARBA00022525"/>
    </source>
</evidence>
<comment type="domain">
    <text evidence="5">The RxLR-dEER motif acts to carry the protein into the host cell cytoplasm through binding to cell surface phosphatidylinositol-3-phosphate.</text>
</comment>
<evidence type="ECO:0000256" key="4">
    <source>
        <dbReference type="ARBA" id="ARBA00022729"/>
    </source>
</evidence>
<evidence type="ECO:0000313" key="6">
    <source>
        <dbReference type="EMBL" id="QMU24875.1"/>
    </source>
</evidence>
<name>A0A7G4WI40_9STRA</name>
<comment type="similarity">
    <text evidence="2 5">Belongs to the RxLR effector family.</text>
</comment>
<sequence length="116" mass="13148">MRLSCVLLVVAAALFASGNALSAEVDAEKRSLRSHQAAGVGGQDEERGLNFSFLDQLPEQFKRMKTEPSFMKQTFVNWSSDYHTVDDAVQYMKDQGLKESTIKYFKEAYIAFLRNK</sequence>
<evidence type="ECO:0000256" key="1">
    <source>
        <dbReference type="ARBA" id="ARBA00004613"/>
    </source>
</evidence>
<gene>
    <name evidence="6" type="primary">PaRXLR51</name>
</gene>
<dbReference type="EMBL" id="MT503151">
    <property type="protein sequence ID" value="QMU24875.1"/>
    <property type="molecule type" value="Genomic_DNA"/>
</dbReference>
<evidence type="ECO:0000256" key="5">
    <source>
        <dbReference type="RuleBase" id="RU367124"/>
    </source>
</evidence>
<feature type="chain" id="PRO_5029033551" description="RxLR effector protein" evidence="5">
    <location>
        <begin position="23"/>
        <end position="116"/>
    </location>
</feature>
<dbReference type="Pfam" id="PF16810">
    <property type="entry name" value="RXLR"/>
    <property type="match status" value="1"/>
</dbReference>
<comment type="function">
    <text evidence="5">Effector that suppresses plant defense responses during pathogen infection.</text>
</comment>
<reference evidence="6" key="1">
    <citation type="journal article" date="2020" name="Mol. Plant">
        <title>Functional analysis of RXLR effectors from the New Zealand kauri dieback pathogen Phytophthora agathidicida.</title>
        <authorList>
            <person name="Guo Y."/>
            <person name="Dupont P.Y."/>
            <person name="Mesarich C.H."/>
            <person name="Yang B."/>
            <person name="McDougal R.L."/>
            <person name="Panda P."/>
            <person name="Dijkwel P."/>
            <person name="Studholme D.J."/>
            <person name="Sambles C."/>
            <person name="Win J."/>
            <person name="Wang Y."/>
            <person name="Williams N.M."/>
            <person name="Bradshaw R.E."/>
        </authorList>
    </citation>
    <scope>NUCLEOTIDE SEQUENCE</scope>
    <source>
        <strain evidence="6">3770</strain>
    </source>
</reference>
<keyword evidence="4 5" id="KW-0732">Signal</keyword>
<proteinExistence type="inferred from homology"/>
<dbReference type="InterPro" id="IPR031825">
    <property type="entry name" value="RXLR"/>
</dbReference>
<evidence type="ECO:0000256" key="2">
    <source>
        <dbReference type="ARBA" id="ARBA00010400"/>
    </source>
</evidence>
<protein>
    <recommendedName>
        <fullName evidence="5">RxLR effector protein</fullName>
    </recommendedName>
</protein>
<comment type="subcellular location">
    <subcellularLocation>
        <location evidence="1 5">Secreted</location>
    </subcellularLocation>
</comment>
<dbReference type="AlphaFoldDB" id="A0A7G4WI40"/>
<feature type="signal peptide" evidence="5">
    <location>
        <begin position="1"/>
        <end position="22"/>
    </location>
</feature>